<dbReference type="PROSITE" id="PS50405">
    <property type="entry name" value="GST_CTER"/>
    <property type="match status" value="1"/>
</dbReference>
<dbReference type="Gene3D" id="3.40.30.10">
    <property type="entry name" value="Glutaredoxin"/>
    <property type="match status" value="1"/>
</dbReference>
<dbReference type="SFLD" id="SFLDG00358">
    <property type="entry name" value="Main_(cytGST)"/>
    <property type="match status" value="1"/>
</dbReference>
<feature type="domain" description="GST N-terminal" evidence="2">
    <location>
        <begin position="8"/>
        <end position="94"/>
    </location>
</feature>
<gene>
    <name evidence="4" type="ORF">EMCG_06898</name>
</gene>
<proteinExistence type="inferred from homology"/>
<dbReference type="Pfam" id="PF13409">
    <property type="entry name" value="GST_N_2"/>
    <property type="match status" value="1"/>
</dbReference>
<dbReference type="OrthoDB" id="2098326at2759"/>
<dbReference type="InterPro" id="IPR036282">
    <property type="entry name" value="Glutathione-S-Trfase_C_sf"/>
</dbReference>
<dbReference type="GO" id="GO:0016740">
    <property type="term" value="F:transferase activity"/>
    <property type="evidence" value="ECO:0007669"/>
    <property type="project" value="UniProtKB-KW"/>
</dbReference>
<name>A0A0G2I9Z2_9EURO</name>
<dbReference type="SUPFAM" id="SSF47616">
    <property type="entry name" value="GST C-terminal domain-like"/>
    <property type="match status" value="1"/>
</dbReference>
<dbReference type="VEuPathDB" id="FungiDB:EMCG_06898"/>
<reference evidence="5" key="1">
    <citation type="journal article" date="2015" name="PLoS Genet.">
        <title>The dynamic genome and transcriptome of the human fungal pathogen Blastomyces and close relative Emmonsia.</title>
        <authorList>
            <person name="Munoz J.F."/>
            <person name="Gauthier G.M."/>
            <person name="Desjardins C.A."/>
            <person name="Gallo J.E."/>
            <person name="Holder J."/>
            <person name="Sullivan T.D."/>
            <person name="Marty A.J."/>
            <person name="Carmen J.C."/>
            <person name="Chen Z."/>
            <person name="Ding L."/>
            <person name="Gujja S."/>
            <person name="Magrini V."/>
            <person name="Misas E."/>
            <person name="Mitreva M."/>
            <person name="Priest M."/>
            <person name="Saif S."/>
            <person name="Whiston E.A."/>
            <person name="Young S."/>
            <person name="Zeng Q."/>
            <person name="Goldman W.E."/>
            <person name="Mardis E.R."/>
            <person name="Taylor J.W."/>
            <person name="McEwen J.G."/>
            <person name="Clay O.K."/>
            <person name="Klein B.S."/>
            <person name="Cuomo C.A."/>
        </authorList>
    </citation>
    <scope>NUCLEOTIDE SEQUENCE [LARGE SCALE GENOMIC DNA]</scope>
    <source>
        <strain evidence="5">UAMH 3008</strain>
    </source>
</reference>
<dbReference type="EMBL" id="LCZI01000246">
    <property type="protein sequence ID" value="KKZ67447.1"/>
    <property type="molecule type" value="Genomic_DNA"/>
</dbReference>
<dbReference type="InterPro" id="IPR010987">
    <property type="entry name" value="Glutathione-S-Trfase_C-like"/>
</dbReference>
<dbReference type="CDD" id="cd03046">
    <property type="entry name" value="GST_N_GTT1_like"/>
    <property type="match status" value="1"/>
</dbReference>
<evidence type="ECO:0000313" key="5">
    <source>
        <dbReference type="Proteomes" id="UP000034164"/>
    </source>
</evidence>
<accession>A0A0G2I9Z2</accession>
<dbReference type="InterPro" id="IPR004046">
    <property type="entry name" value="GST_C"/>
</dbReference>
<dbReference type="InterPro" id="IPR040079">
    <property type="entry name" value="Glutathione_S-Trfase"/>
</dbReference>
<dbReference type="Gene3D" id="1.20.1050.10">
    <property type="match status" value="1"/>
</dbReference>
<comment type="caution">
    <text evidence="4">The sequence shown here is derived from an EMBL/GenBank/DDBJ whole genome shotgun (WGS) entry which is preliminary data.</text>
</comment>
<dbReference type="AlphaFoldDB" id="A0A0G2I9Z2"/>
<dbReference type="PANTHER" id="PTHR44051">
    <property type="entry name" value="GLUTATHIONE S-TRANSFERASE-RELATED"/>
    <property type="match status" value="1"/>
</dbReference>
<evidence type="ECO:0000313" key="4">
    <source>
        <dbReference type="EMBL" id="KKZ67447.1"/>
    </source>
</evidence>
<evidence type="ECO:0000256" key="1">
    <source>
        <dbReference type="ARBA" id="ARBA00007409"/>
    </source>
</evidence>
<evidence type="ECO:0000259" key="3">
    <source>
        <dbReference type="PROSITE" id="PS50405"/>
    </source>
</evidence>
<feature type="domain" description="GST C-terminal" evidence="3">
    <location>
        <begin position="127"/>
        <end position="251"/>
    </location>
</feature>
<protein>
    <submittedName>
        <fullName evidence="4">Glutathione S-transferase</fullName>
    </submittedName>
</protein>
<dbReference type="PANTHER" id="PTHR44051:SF9">
    <property type="entry name" value="GLUTATHIONE S-TRANSFERASE 1"/>
    <property type="match status" value="1"/>
</dbReference>
<dbReference type="SFLD" id="SFLDS00019">
    <property type="entry name" value="Glutathione_Transferase_(cytos"/>
    <property type="match status" value="1"/>
</dbReference>
<dbReference type="PROSITE" id="PS50404">
    <property type="entry name" value="GST_NTER"/>
    <property type="match status" value="1"/>
</dbReference>
<dbReference type="Proteomes" id="UP000034164">
    <property type="component" value="Unassembled WGS sequence"/>
</dbReference>
<dbReference type="CDD" id="cd03189">
    <property type="entry name" value="GST_C_GTT1_like"/>
    <property type="match status" value="1"/>
</dbReference>
<evidence type="ECO:0000259" key="2">
    <source>
        <dbReference type="PROSITE" id="PS50404"/>
    </source>
</evidence>
<dbReference type="InterPro" id="IPR036249">
    <property type="entry name" value="Thioredoxin-like_sf"/>
</dbReference>
<dbReference type="InterPro" id="IPR004045">
    <property type="entry name" value="Glutathione_S-Trfase_N"/>
</dbReference>
<sequence length="255" mass="28807">MATASDSNVKITIYWLEKSRAQRIIWLLEELDLSYEIKLFKRGENMQAAPELKEIHPLGKSPVISIEKTPNPPVVLAESAAIVEYLIDHFGLHLIPKRYIDGKEGQVGGETESWRRDRYFMHYTEGTLMGLLMKILLVEGIRDAPVPFFLKPVTKMIASQLHSALVKPDLATNLEFLEDQIKSSPGDGQFLCGDSLTGSDIMMSFPLEAGVLRGLINKERHPHLTEYVSRIQEREAHKRGIAKIVELEGSYELIP</sequence>
<comment type="similarity">
    <text evidence="1">Belongs to the GST superfamily.</text>
</comment>
<dbReference type="SUPFAM" id="SSF52833">
    <property type="entry name" value="Thioredoxin-like"/>
    <property type="match status" value="1"/>
</dbReference>
<dbReference type="Pfam" id="PF00043">
    <property type="entry name" value="GST_C"/>
    <property type="match status" value="1"/>
</dbReference>
<organism evidence="4 5">
    <name type="scientific">[Emmonsia] crescens</name>
    <dbReference type="NCBI Taxonomy" id="73230"/>
    <lineage>
        <taxon>Eukaryota</taxon>
        <taxon>Fungi</taxon>
        <taxon>Dikarya</taxon>
        <taxon>Ascomycota</taxon>
        <taxon>Pezizomycotina</taxon>
        <taxon>Eurotiomycetes</taxon>
        <taxon>Eurotiomycetidae</taxon>
        <taxon>Onygenales</taxon>
        <taxon>Ajellomycetaceae</taxon>
        <taxon>Emergomyces</taxon>
    </lineage>
</organism>